<keyword evidence="4" id="KW-0808">Transferase</keyword>
<feature type="domain" description="Aminotransferase class I/classII large" evidence="6">
    <location>
        <begin position="152"/>
        <end position="497"/>
    </location>
</feature>
<evidence type="ECO:0000256" key="5">
    <source>
        <dbReference type="ARBA" id="ARBA00022898"/>
    </source>
</evidence>
<gene>
    <name evidence="7" type="ORF">K461DRAFT_329388</name>
</gene>
<dbReference type="GO" id="GO:0019878">
    <property type="term" value="P:lysine biosynthetic process via aminoadipic acid"/>
    <property type="evidence" value="ECO:0007669"/>
    <property type="project" value="TreeGrafter"/>
</dbReference>
<dbReference type="Proteomes" id="UP000799439">
    <property type="component" value="Unassembled WGS sequence"/>
</dbReference>
<evidence type="ECO:0000256" key="3">
    <source>
        <dbReference type="ARBA" id="ARBA00022576"/>
    </source>
</evidence>
<dbReference type="GO" id="GO:0030170">
    <property type="term" value="F:pyridoxal phosphate binding"/>
    <property type="evidence" value="ECO:0007669"/>
    <property type="project" value="InterPro"/>
</dbReference>
<dbReference type="InterPro" id="IPR004839">
    <property type="entry name" value="Aminotransferase_I/II_large"/>
</dbReference>
<dbReference type="SUPFAM" id="SSF53383">
    <property type="entry name" value="PLP-dependent transferases"/>
    <property type="match status" value="1"/>
</dbReference>
<dbReference type="EMBL" id="ML996091">
    <property type="protein sequence ID" value="KAF2149360.1"/>
    <property type="molecule type" value="Genomic_DNA"/>
</dbReference>
<dbReference type="CDD" id="cd00609">
    <property type="entry name" value="AAT_like"/>
    <property type="match status" value="1"/>
</dbReference>
<comment type="cofactor">
    <cofactor evidence="1">
        <name>pyridoxal 5'-phosphate</name>
        <dbReference type="ChEBI" id="CHEBI:597326"/>
    </cofactor>
</comment>
<evidence type="ECO:0000256" key="1">
    <source>
        <dbReference type="ARBA" id="ARBA00001933"/>
    </source>
</evidence>
<protein>
    <submittedName>
        <fullName evidence="7">Aromatic aminotransferase Aro8</fullName>
    </submittedName>
</protein>
<dbReference type="OrthoDB" id="691673at2759"/>
<sequence>MTSVSSSQTRLSLIEVHRANCPPIPRGVAPCITSDMFRVIRSDKRPQAKITYSFSPLKAASSDLEHDKAIALGTARPHSALLPWNSLEFQACNASRALDRTAESAATSMYCTKNELGYDLSIAMNYSYSTGSPQLLRYFTEHIELVHDPQYRDWETCITCGTTSALEYAFRILCDPGDSILTEAFTYPGALAALRGQGLKVVGVQIDDYGLSAKDLELELRTWDTTRGPRPSVLYTIPTGQNPTGTTQTLERRQEIYAIAETYDLFIIEDDPYYFLQLDAYRTNETSERVPTAVMSSLDCYFMSLPKSYLSLDTCGRVLRLDSTSKILGPGLRLGWATSSPAVISKFLALTEVGVQAPNGPSQIMLYKLLDENWRHGGFLKWLADLSSVMRQRRDRLIQACKSLLAADTCTIHIPSAGMFVWVKVNTAMLSDGLSRDESKASLARFEEKVYVEAQGNGVLISKGSWFDASSLETSDVHFRLTYAAAPVDELTVGVQKFAKTLTKYIG</sequence>
<dbReference type="AlphaFoldDB" id="A0A9P4IVQ2"/>
<comment type="caution">
    <text evidence="7">The sequence shown here is derived from an EMBL/GenBank/DDBJ whole genome shotgun (WGS) entry which is preliminary data.</text>
</comment>
<evidence type="ECO:0000256" key="4">
    <source>
        <dbReference type="ARBA" id="ARBA00022679"/>
    </source>
</evidence>
<proteinExistence type="inferred from homology"/>
<dbReference type="PANTHER" id="PTHR42790:SF21">
    <property type="entry name" value="AROMATIC_AMINOADIPATE AMINOTRANSFERASE 1"/>
    <property type="match status" value="1"/>
</dbReference>
<name>A0A9P4IVQ2_9PEZI</name>
<dbReference type="InterPro" id="IPR050859">
    <property type="entry name" value="Class-I_PLP-dep_aminotransf"/>
</dbReference>
<keyword evidence="8" id="KW-1185">Reference proteome</keyword>
<evidence type="ECO:0000313" key="7">
    <source>
        <dbReference type="EMBL" id="KAF2149360.1"/>
    </source>
</evidence>
<evidence type="ECO:0000259" key="6">
    <source>
        <dbReference type="Pfam" id="PF00155"/>
    </source>
</evidence>
<dbReference type="Gene3D" id="3.40.640.10">
    <property type="entry name" value="Type I PLP-dependent aspartate aminotransferase-like (Major domain)"/>
    <property type="match status" value="1"/>
</dbReference>
<evidence type="ECO:0000313" key="8">
    <source>
        <dbReference type="Proteomes" id="UP000799439"/>
    </source>
</evidence>
<dbReference type="GO" id="GO:0008793">
    <property type="term" value="F:aromatic-amino-acid transaminase activity"/>
    <property type="evidence" value="ECO:0007669"/>
    <property type="project" value="TreeGrafter"/>
</dbReference>
<accession>A0A9P4IVQ2</accession>
<keyword evidence="5" id="KW-0663">Pyridoxal phosphate</keyword>
<dbReference type="Pfam" id="PF00155">
    <property type="entry name" value="Aminotran_1_2"/>
    <property type="match status" value="1"/>
</dbReference>
<reference evidence="7" key="1">
    <citation type="journal article" date="2020" name="Stud. Mycol.">
        <title>101 Dothideomycetes genomes: a test case for predicting lifestyles and emergence of pathogens.</title>
        <authorList>
            <person name="Haridas S."/>
            <person name="Albert R."/>
            <person name="Binder M."/>
            <person name="Bloem J."/>
            <person name="Labutti K."/>
            <person name="Salamov A."/>
            <person name="Andreopoulos B."/>
            <person name="Baker S."/>
            <person name="Barry K."/>
            <person name="Bills G."/>
            <person name="Bluhm B."/>
            <person name="Cannon C."/>
            <person name="Castanera R."/>
            <person name="Culley D."/>
            <person name="Daum C."/>
            <person name="Ezra D."/>
            <person name="Gonzalez J."/>
            <person name="Henrissat B."/>
            <person name="Kuo A."/>
            <person name="Liang C."/>
            <person name="Lipzen A."/>
            <person name="Lutzoni F."/>
            <person name="Magnuson J."/>
            <person name="Mondo S."/>
            <person name="Nolan M."/>
            <person name="Ohm R."/>
            <person name="Pangilinan J."/>
            <person name="Park H.-J."/>
            <person name="Ramirez L."/>
            <person name="Alfaro M."/>
            <person name="Sun H."/>
            <person name="Tritt A."/>
            <person name="Yoshinaga Y."/>
            <person name="Zwiers L.-H."/>
            <person name="Turgeon B."/>
            <person name="Goodwin S."/>
            <person name="Spatafora J."/>
            <person name="Crous P."/>
            <person name="Grigoriev I."/>
        </authorList>
    </citation>
    <scope>NUCLEOTIDE SEQUENCE</scope>
    <source>
        <strain evidence="7">CBS 260.36</strain>
    </source>
</reference>
<organism evidence="7 8">
    <name type="scientific">Myriangium duriaei CBS 260.36</name>
    <dbReference type="NCBI Taxonomy" id="1168546"/>
    <lineage>
        <taxon>Eukaryota</taxon>
        <taxon>Fungi</taxon>
        <taxon>Dikarya</taxon>
        <taxon>Ascomycota</taxon>
        <taxon>Pezizomycotina</taxon>
        <taxon>Dothideomycetes</taxon>
        <taxon>Dothideomycetidae</taxon>
        <taxon>Myriangiales</taxon>
        <taxon>Myriangiaceae</taxon>
        <taxon>Myriangium</taxon>
    </lineage>
</organism>
<dbReference type="PANTHER" id="PTHR42790">
    <property type="entry name" value="AMINOTRANSFERASE"/>
    <property type="match status" value="1"/>
</dbReference>
<comment type="similarity">
    <text evidence="2">Belongs to the class-I pyridoxal-phosphate-dependent aminotransferase family.</text>
</comment>
<dbReference type="InterPro" id="IPR015421">
    <property type="entry name" value="PyrdxlP-dep_Trfase_major"/>
</dbReference>
<dbReference type="GO" id="GO:0006571">
    <property type="term" value="P:tyrosine biosynthetic process"/>
    <property type="evidence" value="ECO:0007669"/>
    <property type="project" value="TreeGrafter"/>
</dbReference>
<keyword evidence="3 7" id="KW-0032">Aminotransferase</keyword>
<dbReference type="InterPro" id="IPR015424">
    <property type="entry name" value="PyrdxlP-dep_Trfase"/>
</dbReference>
<evidence type="ECO:0000256" key="2">
    <source>
        <dbReference type="ARBA" id="ARBA00007441"/>
    </source>
</evidence>
<dbReference type="GO" id="GO:0009074">
    <property type="term" value="P:aromatic amino acid family catabolic process"/>
    <property type="evidence" value="ECO:0007669"/>
    <property type="project" value="TreeGrafter"/>
</dbReference>
<dbReference type="GO" id="GO:0047536">
    <property type="term" value="F:2-aminoadipate transaminase activity"/>
    <property type="evidence" value="ECO:0007669"/>
    <property type="project" value="TreeGrafter"/>
</dbReference>